<dbReference type="OrthoDB" id="3480388at2"/>
<keyword evidence="3" id="KW-1185">Reference proteome</keyword>
<evidence type="ECO:0000313" key="2">
    <source>
        <dbReference type="EMBL" id="MQY03867.1"/>
    </source>
</evidence>
<feature type="compositionally biased region" description="Low complexity" evidence="1">
    <location>
        <begin position="70"/>
        <end position="87"/>
    </location>
</feature>
<evidence type="ECO:0008006" key="4">
    <source>
        <dbReference type="Google" id="ProtNLM"/>
    </source>
</evidence>
<sequence>MFPTSAFPVRKAALAVVECSANVPVRNLPDQPKVGPVRLSGAFVVCGMSIALSALLAGCGGDSGKEKKASSGATPPSAAPSSSPPAADGRPLSGKGVTLTLPAGWKQVDPTTETSEPVQTSFYLTGDMGSVVKQLMQQQKSIGVVYAIDSSVTSGFAPHLQTGCDRGGITGASMEQLKRKQKAMEPNAQITDLTVSGKPAFKATYSSTKTSGPVDGALIRVPVPGDRFCFVEIEAKQGSMPPAADQILSSFKLS</sequence>
<evidence type="ECO:0000313" key="3">
    <source>
        <dbReference type="Proteomes" id="UP000487268"/>
    </source>
</evidence>
<dbReference type="Proteomes" id="UP000487268">
    <property type="component" value="Unassembled WGS sequence"/>
</dbReference>
<protein>
    <recommendedName>
        <fullName evidence="4">Lipoprotein</fullName>
    </recommendedName>
</protein>
<name>A0A7K0BRV2_9ACTN</name>
<reference evidence="2 3" key="1">
    <citation type="submission" date="2019-10" db="EMBL/GenBank/DDBJ databases">
        <title>Actinomadura rubteroloni sp. nov. and Actinomadura macrotermitis sp. nov., isolated from the gut of fungus growing-termite Macrotermes natalensis.</title>
        <authorList>
            <person name="Benndorf R."/>
            <person name="Martin K."/>
            <person name="Kuefner M."/>
            <person name="De Beer W."/>
            <person name="Kaster A.-K."/>
            <person name="Vollmers J."/>
            <person name="Poulsen M."/>
            <person name="Beemelmanns C."/>
        </authorList>
    </citation>
    <scope>NUCLEOTIDE SEQUENCE [LARGE SCALE GENOMIC DNA]</scope>
    <source>
        <strain evidence="2 3">RB68</strain>
    </source>
</reference>
<dbReference type="AlphaFoldDB" id="A0A7K0BRV2"/>
<dbReference type="EMBL" id="WEGH01000001">
    <property type="protein sequence ID" value="MQY03867.1"/>
    <property type="molecule type" value="Genomic_DNA"/>
</dbReference>
<evidence type="ECO:0000256" key="1">
    <source>
        <dbReference type="SAM" id="MobiDB-lite"/>
    </source>
</evidence>
<feature type="region of interest" description="Disordered" evidence="1">
    <location>
        <begin position="63"/>
        <end position="95"/>
    </location>
</feature>
<gene>
    <name evidence="2" type="ORF">ACRB68_19130</name>
</gene>
<dbReference type="RefSeq" id="WP_153531737.1">
    <property type="nucleotide sequence ID" value="NZ_WEGH01000001.1"/>
</dbReference>
<comment type="caution">
    <text evidence="2">The sequence shown here is derived from an EMBL/GenBank/DDBJ whole genome shotgun (WGS) entry which is preliminary data.</text>
</comment>
<accession>A0A7K0BRV2</accession>
<organism evidence="2 3">
    <name type="scientific">Actinomadura macrotermitis</name>
    <dbReference type="NCBI Taxonomy" id="2585200"/>
    <lineage>
        <taxon>Bacteria</taxon>
        <taxon>Bacillati</taxon>
        <taxon>Actinomycetota</taxon>
        <taxon>Actinomycetes</taxon>
        <taxon>Streptosporangiales</taxon>
        <taxon>Thermomonosporaceae</taxon>
        <taxon>Actinomadura</taxon>
    </lineage>
</organism>
<proteinExistence type="predicted"/>